<evidence type="ECO:0000313" key="6">
    <source>
        <dbReference type="Proteomes" id="UP000245771"/>
    </source>
</evidence>
<gene>
    <name evidence="5" type="ORF">FA14DRAFT_29127</name>
</gene>
<dbReference type="Proteomes" id="UP000245771">
    <property type="component" value="Unassembled WGS sequence"/>
</dbReference>
<dbReference type="RefSeq" id="XP_025351579.1">
    <property type="nucleotide sequence ID" value="XM_025502142.1"/>
</dbReference>
<reference evidence="5 6" key="1">
    <citation type="journal article" date="2018" name="Mol. Biol. Evol.">
        <title>Broad Genomic Sampling Reveals a Smut Pathogenic Ancestry of the Fungal Clade Ustilaginomycotina.</title>
        <authorList>
            <person name="Kijpornyongpan T."/>
            <person name="Mondo S.J."/>
            <person name="Barry K."/>
            <person name="Sandor L."/>
            <person name="Lee J."/>
            <person name="Lipzen A."/>
            <person name="Pangilinan J."/>
            <person name="LaButti K."/>
            <person name="Hainaut M."/>
            <person name="Henrissat B."/>
            <person name="Grigoriev I.V."/>
            <person name="Spatafora J.W."/>
            <person name="Aime M.C."/>
        </authorList>
    </citation>
    <scope>NUCLEOTIDE SEQUENCE [LARGE SCALE GENOMIC DNA]</scope>
    <source>
        <strain evidence="5 6">MCA 3882</strain>
    </source>
</reference>
<feature type="compositionally biased region" description="Polar residues" evidence="4">
    <location>
        <begin position="249"/>
        <end position="265"/>
    </location>
</feature>
<name>A0A316V145_9BASI</name>
<feature type="coiled-coil region" evidence="3">
    <location>
        <begin position="176"/>
        <end position="203"/>
    </location>
</feature>
<dbReference type="EMBL" id="KZ819613">
    <property type="protein sequence ID" value="PWN31277.1"/>
    <property type="molecule type" value="Genomic_DNA"/>
</dbReference>
<feature type="region of interest" description="Disordered" evidence="4">
    <location>
        <begin position="225"/>
        <end position="265"/>
    </location>
</feature>
<dbReference type="Pfam" id="PF07047">
    <property type="entry name" value="OPA3"/>
    <property type="match status" value="1"/>
</dbReference>
<feature type="region of interest" description="Disordered" evidence="4">
    <location>
        <begin position="152"/>
        <end position="175"/>
    </location>
</feature>
<dbReference type="InterPro" id="IPR010754">
    <property type="entry name" value="OPA3-like"/>
</dbReference>
<evidence type="ECO:0000256" key="1">
    <source>
        <dbReference type="ARBA" id="ARBA00007584"/>
    </source>
</evidence>
<dbReference type="PANTHER" id="PTHR12499">
    <property type="entry name" value="OPTIC ATROPHY 3 PROTEIN OPA3"/>
    <property type="match status" value="1"/>
</dbReference>
<evidence type="ECO:0000256" key="2">
    <source>
        <dbReference type="ARBA" id="ARBA00023054"/>
    </source>
</evidence>
<keyword evidence="6" id="KW-1185">Reference proteome</keyword>
<dbReference type="InParanoid" id="A0A316V145"/>
<dbReference type="GO" id="GO:0019216">
    <property type="term" value="P:regulation of lipid metabolic process"/>
    <property type="evidence" value="ECO:0007669"/>
    <property type="project" value="TreeGrafter"/>
</dbReference>
<dbReference type="OrthoDB" id="2129069at2759"/>
<evidence type="ECO:0000256" key="4">
    <source>
        <dbReference type="SAM" id="MobiDB-lite"/>
    </source>
</evidence>
<dbReference type="FunCoup" id="A0A316V145">
    <property type="interactions" value="235"/>
</dbReference>
<dbReference type="PANTHER" id="PTHR12499:SF0">
    <property type="entry name" value="OPTIC ATROPHY 3 PROTEIN"/>
    <property type="match status" value="1"/>
</dbReference>
<organism evidence="5 6">
    <name type="scientific">Meira miltonrushii</name>
    <dbReference type="NCBI Taxonomy" id="1280837"/>
    <lineage>
        <taxon>Eukaryota</taxon>
        <taxon>Fungi</taxon>
        <taxon>Dikarya</taxon>
        <taxon>Basidiomycota</taxon>
        <taxon>Ustilaginomycotina</taxon>
        <taxon>Exobasidiomycetes</taxon>
        <taxon>Exobasidiales</taxon>
        <taxon>Brachybasidiaceae</taxon>
        <taxon>Meira</taxon>
    </lineage>
</organism>
<proteinExistence type="inferred from homology"/>
<comment type="similarity">
    <text evidence="1">Belongs to the OPA3 family.</text>
</comment>
<evidence type="ECO:0000313" key="5">
    <source>
        <dbReference type="EMBL" id="PWN31277.1"/>
    </source>
</evidence>
<sequence length="280" mass="31509">MATAKIATLAIRTLAKPIATQIKHQAQNHQRFRTICIGLAQFMHRTEMALRTNLLASPSSTKDGEKQKIRPLNEAKAVTNGANALAEGFLFALATALIIGESYRGSRSRAKQRDRTEEGLDELRLITQTIAERVGVDFDKIMERVHEIEAEKKGSDEFDDEDDAEKKEHKKQASLLQSLYKQRQDMEKERDRLQHAVNVLLRLALKSGWIQGAEALHLQKILDGTDEHSKEEEESTNSQKAHIPDQTKEQTATAPNNKDDITITTQSPILTQLAQLQARQ</sequence>
<dbReference type="AlphaFoldDB" id="A0A316V145"/>
<dbReference type="GeneID" id="37023923"/>
<keyword evidence="2 3" id="KW-0175">Coiled coil</keyword>
<dbReference type="GO" id="GO:0005739">
    <property type="term" value="C:mitochondrion"/>
    <property type="evidence" value="ECO:0007669"/>
    <property type="project" value="TreeGrafter"/>
</dbReference>
<evidence type="ECO:0000256" key="3">
    <source>
        <dbReference type="SAM" id="Coils"/>
    </source>
</evidence>
<accession>A0A316V145</accession>
<protein>
    <submittedName>
        <fullName evidence="5">OPA3-domain-containing protein</fullName>
    </submittedName>
</protein>